<protein>
    <recommendedName>
        <fullName evidence="3">WG repeat-containing protein</fullName>
    </recommendedName>
</protein>
<name>A0A0A2M8L6_9FLAO</name>
<reference evidence="1 2" key="1">
    <citation type="submission" date="2013-09" db="EMBL/GenBank/DDBJ databases">
        <authorList>
            <person name="Zeng Z."/>
            <person name="Chen C."/>
        </authorList>
    </citation>
    <scope>NUCLEOTIDE SEQUENCE [LARGE SCALE GENOMIC DNA]</scope>
    <source>
        <strain evidence="1 2">WB 3.3-2</strain>
    </source>
</reference>
<sequence>MPYRSENKWGLCDTTGIVKVQPTYDGFVDMIVDVESKQSFYFVKQGNRTIIIDHNNVQHLKQYDSVSPTASKIFKSGKVGMYLYKFGSLYEGMTGGFVILAEPLYDKIEPIVSHAYRITVKGKQGLLYMDYQTPSIALKPEYDKIIFEKPFFKGYKGGKVAATFKDPIYSIGSADIAPQATTKEYQKKAKEKKNEEELARQIQNLKKDASPEDLKRIMPFEITPINKYVKYREGGKQGYVNFSYALQGSSKRLVKNVIMPAIYDSISEAGTSKFLVKQNGKYGFYISGRTVVAIEYDNIKFHSVYTDEILLEKNRRYAVYNFNSAKILTGFEFDSYSFIPKSENQYFTVLHKGSIKLLWDNGIAGEEYDDLIPYNQITSDKNQKSEFPGYFKIKKNGRYGLLYDHQTIIPAAYDDVISEYPEFQTTINNGKKGAYQQNYFNVPPRYKSIKLFKNFYIANKHYFLFKVETASGIYFYTDKNGREFKQ</sequence>
<dbReference type="Proteomes" id="UP000030152">
    <property type="component" value="Unassembled WGS sequence"/>
</dbReference>
<evidence type="ECO:0000313" key="2">
    <source>
        <dbReference type="Proteomes" id="UP000030152"/>
    </source>
</evidence>
<keyword evidence="2" id="KW-1185">Reference proteome</keyword>
<dbReference type="EMBL" id="JRLX01000002">
    <property type="protein sequence ID" value="KGO87981.1"/>
    <property type="molecule type" value="Genomic_DNA"/>
</dbReference>
<accession>A0A0A2M8L6</accession>
<proteinExistence type="predicted"/>
<evidence type="ECO:0008006" key="3">
    <source>
        <dbReference type="Google" id="ProtNLM"/>
    </source>
</evidence>
<dbReference type="AlphaFoldDB" id="A0A0A2M8L6"/>
<evidence type="ECO:0000313" key="1">
    <source>
        <dbReference type="EMBL" id="KGO87981.1"/>
    </source>
</evidence>
<comment type="caution">
    <text evidence="1">The sequence shown here is derived from an EMBL/GenBank/DDBJ whole genome shotgun (WGS) entry which is preliminary data.</text>
</comment>
<gene>
    <name evidence="1" type="ORF">Q765_02640</name>
</gene>
<dbReference type="STRING" id="1121895.GCA_000378485_01242"/>
<organism evidence="1 2">
    <name type="scientific">Flavobacterium rivuli WB 3.3-2 = DSM 21788</name>
    <dbReference type="NCBI Taxonomy" id="1121895"/>
    <lineage>
        <taxon>Bacteria</taxon>
        <taxon>Pseudomonadati</taxon>
        <taxon>Bacteroidota</taxon>
        <taxon>Flavobacteriia</taxon>
        <taxon>Flavobacteriales</taxon>
        <taxon>Flavobacteriaceae</taxon>
        <taxon>Flavobacterium</taxon>
    </lineage>
</organism>